<sequence length="210" mass="23515">FVSTVLVAFCEAYNSKSEAETVHPLWADEDRLGPYQDSWKSINQSSETVYYLAKTTYENDTGSWGEKFRCLSVTEKERNESNKTVKSVFTFKNASSGGNQTFTVTESVQAVKVYNYTTHDNAIKYLLGGAGTDLTVPLVFSDGKTCDVFHVPYANNGTGGFELWVNKDHIDNIPECCLFLFHFLRGNGSTVYNIYDRVECSNVTVVTPQN</sequence>
<dbReference type="Pfam" id="PF02098">
    <property type="entry name" value="His_binding"/>
    <property type="match status" value="1"/>
</dbReference>
<feature type="non-terminal residue" evidence="1">
    <location>
        <position position="1"/>
    </location>
</feature>
<protein>
    <submittedName>
        <fullName evidence="1">Putative lipocal-1 16 lipocalin</fullName>
    </submittedName>
</protein>
<dbReference type="Gene3D" id="2.40.128.20">
    <property type="match status" value="1"/>
</dbReference>
<name>A0A1E1XIK5_9ACAR</name>
<reference evidence="1" key="1">
    <citation type="journal article" date="2017" name="Front. Cell. Infect. Microbiol.">
        <title>The Distinct Transcriptional Response of the Midgut of Amblyomma sculptum and Amblyomma aureolatum Ticks to Rickettsia rickettsii Correlates to Their Differences in Susceptibility to Infection.</title>
        <authorList>
            <person name="Martins L.A."/>
            <person name="Galletti M.F.B.M."/>
            <person name="Ribeiro J.M."/>
            <person name="Fujita A."/>
            <person name="Costa F.B."/>
            <person name="Labruna M.B."/>
            <person name="Daffre S."/>
            <person name="Fogaca A.C."/>
        </authorList>
    </citation>
    <scope>NUCLEOTIDE SEQUENCE</scope>
</reference>
<dbReference type="EMBL" id="GFAC01000011">
    <property type="protein sequence ID" value="JAT99177.1"/>
    <property type="molecule type" value="mRNA"/>
</dbReference>
<dbReference type="AlphaFoldDB" id="A0A1E1XIK5"/>
<evidence type="ECO:0000313" key="1">
    <source>
        <dbReference type="EMBL" id="JAT99177.1"/>
    </source>
</evidence>
<accession>A0A1E1XIK5</accession>
<dbReference type="InterPro" id="IPR002970">
    <property type="entry name" value="Tick_his-bd"/>
</dbReference>
<dbReference type="GO" id="GO:0030682">
    <property type="term" value="P:symbiont-mediated perturbation of host defenses"/>
    <property type="evidence" value="ECO:0007669"/>
    <property type="project" value="InterPro"/>
</dbReference>
<dbReference type="GO" id="GO:0043176">
    <property type="term" value="F:amine binding"/>
    <property type="evidence" value="ECO:0007669"/>
    <property type="project" value="InterPro"/>
</dbReference>
<dbReference type="InterPro" id="IPR012674">
    <property type="entry name" value="Calycin"/>
</dbReference>
<dbReference type="SUPFAM" id="SSF50814">
    <property type="entry name" value="Lipocalins"/>
    <property type="match status" value="1"/>
</dbReference>
<dbReference type="PRINTS" id="PR01220">
    <property type="entry name" value="HISBINDING"/>
</dbReference>
<organism evidence="1">
    <name type="scientific">Amblyomma aureolatum</name>
    <dbReference type="NCBI Taxonomy" id="187763"/>
    <lineage>
        <taxon>Eukaryota</taxon>
        <taxon>Metazoa</taxon>
        <taxon>Ecdysozoa</taxon>
        <taxon>Arthropoda</taxon>
        <taxon>Chelicerata</taxon>
        <taxon>Arachnida</taxon>
        <taxon>Acari</taxon>
        <taxon>Parasitiformes</taxon>
        <taxon>Ixodida</taxon>
        <taxon>Ixodoidea</taxon>
        <taxon>Ixodidae</taxon>
        <taxon>Amblyomminae</taxon>
        <taxon>Amblyomma</taxon>
    </lineage>
</organism>
<proteinExistence type="evidence at transcript level"/>